<dbReference type="InterPro" id="IPR040530">
    <property type="entry name" value="T6SS_TssR-like_N"/>
</dbReference>
<accession>D2QJP2</accession>
<name>D2QJP2_SPILD</name>
<gene>
    <name evidence="5" type="ordered locus">Slin_4101</name>
</gene>
<proteinExistence type="predicted"/>
<protein>
    <submittedName>
        <fullName evidence="5">Uncharacterized protein</fullName>
    </submittedName>
</protein>
<evidence type="ECO:0000259" key="2">
    <source>
        <dbReference type="Pfam" id="PF20780"/>
    </source>
</evidence>
<dbReference type="KEGG" id="sli:Slin_4101"/>
<feature type="domain" description="Type VI secretion system TssR-like C-terminal" evidence="3">
    <location>
        <begin position="752"/>
        <end position="830"/>
    </location>
</feature>
<sequence length="831" mass="94463">MKHLVRHCYFQWPGWLPCFVRLRQFSGVGVVLLWLCCQETAMAQLPFFMRVARQPYNLVPHSGGGSSTKTVVDVAKGGADLNFQPAGGTPWIVYSDRVNNNTFRNANGTVPFRKMGFLEAFYVLKERNGYLKLIKYDPKLPIGNKFSSRAVTDRKAVVYYGWAPKTRFLLANQSIRSTDQRRAQIFSAVLAQPVLVARPSQYFANDSVKLYSEPTQQTLVGDKMRLYDLTYIYKLSETRRQALIGRASWFPTDSARQILLGWAPIDVLQSVGNRLFLEPDTTTLQQQSLPLYRSLSAAARKLPDSTVTSNPFPAVSWNQFGTKFPVLNQYKNNKDSQTVVQTNGMTPLLVRRHVPILNVNGQPISSQQLASIRTNSNNYNLIYVIEGSPAMQPYWGEMVNTIQFTISQLSQDSSRSISLRAGAVVYNEYKKTDDNKLRGNVDLSPLTTNYVYLLNELRKLMPPARGQPEPEAKSVRFGVGKALELFAAHPNENNILVLVGINGDMQSIVDGILVPSALKSVECRLLAFQVYSPVGDVANNFVLHARELVLEIANQGSILKKNRLVRPDMVTPANEFNHRVGDRNEYNLAYPQRSMVPGWVLFPRKNQTLPFKELYAATDSLFRQVSHESETIIDALESTFQHLELLGDRVNPKLTPIYASLGMSLPAVASTLMPLEAYPFLVRAYTPTMRSDGHRWKFIALLPLDEYESISRWLEQLSSEDLDPAGYFDRLRLSRRYHQTIREIGLPPETTLTLDQILNGILDLPVANPLFKRITVSQLTNRKQISDALLSQVLYLLRERRDYFRRIPTFRNSRFTSNGRTYYWISEDLFK</sequence>
<dbReference type="Pfam" id="PF20780">
    <property type="entry name" value="TssR_M"/>
    <property type="match status" value="1"/>
</dbReference>
<organism evidence="5 6">
    <name type="scientific">Spirosoma linguale (strain ATCC 33905 / DSM 74 / LMG 10896 / Claus 1)</name>
    <dbReference type="NCBI Taxonomy" id="504472"/>
    <lineage>
        <taxon>Bacteria</taxon>
        <taxon>Pseudomonadati</taxon>
        <taxon>Bacteroidota</taxon>
        <taxon>Cytophagia</taxon>
        <taxon>Cytophagales</taxon>
        <taxon>Cytophagaceae</taxon>
        <taxon>Spirosoma</taxon>
    </lineage>
</organism>
<evidence type="ECO:0000313" key="5">
    <source>
        <dbReference type="EMBL" id="ADB40088.1"/>
    </source>
</evidence>
<feature type="domain" description="Type VI secretion system TssR-like N-terminal barrel" evidence="1">
    <location>
        <begin position="88"/>
        <end position="170"/>
    </location>
</feature>
<dbReference type="Pfam" id="PF20781">
    <property type="entry name" value="TssR_C"/>
    <property type="match status" value="1"/>
</dbReference>
<dbReference type="InterPro" id="IPR049360">
    <property type="entry name" value="T6SS_TssR-like_VWA"/>
</dbReference>
<feature type="domain" description="Type VI secretion system TssR-like VWA" evidence="4">
    <location>
        <begin position="334"/>
        <end position="641"/>
    </location>
</feature>
<feature type="domain" description="Type VI secretion system TssR-like second" evidence="2">
    <location>
        <begin position="190"/>
        <end position="270"/>
    </location>
</feature>
<dbReference type="Pfam" id="PF20782">
    <property type="entry name" value="TssR_VWA"/>
    <property type="match status" value="1"/>
</dbReference>
<reference evidence="5 6" key="1">
    <citation type="journal article" date="2010" name="Stand. Genomic Sci.">
        <title>Complete genome sequence of Spirosoma linguale type strain (1).</title>
        <authorList>
            <person name="Lail K."/>
            <person name="Sikorski J."/>
            <person name="Saunders E."/>
            <person name="Lapidus A."/>
            <person name="Glavina Del Rio T."/>
            <person name="Copeland A."/>
            <person name="Tice H."/>
            <person name="Cheng J.-F."/>
            <person name="Lucas S."/>
            <person name="Nolan M."/>
            <person name="Bruce D."/>
            <person name="Goodwin L."/>
            <person name="Pitluck S."/>
            <person name="Ivanova N."/>
            <person name="Mavromatis K."/>
            <person name="Ovchinnikova G."/>
            <person name="Pati A."/>
            <person name="Chen A."/>
            <person name="Palaniappan K."/>
            <person name="Land M."/>
            <person name="Hauser L."/>
            <person name="Chang Y.-J."/>
            <person name="Jeffries C.D."/>
            <person name="Chain P."/>
            <person name="Brettin T."/>
            <person name="Detter J.C."/>
            <person name="Schuetze A."/>
            <person name="Rohde M."/>
            <person name="Tindall B.J."/>
            <person name="Goeker M."/>
            <person name="Bristow J."/>
            <person name="Eisen J.A."/>
            <person name="Markowitz V."/>
            <person name="Hugenholtz P."/>
            <person name="Kyrpides N.C."/>
            <person name="Klenk H.-P."/>
            <person name="Chen F."/>
        </authorList>
    </citation>
    <scope>NUCLEOTIDE SEQUENCE [LARGE SCALE GENOMIC DNA]</scope>
    <source>
        <strain evidence="6">ATCC 33905 / DSM 74 / LMG 10896 / Claus 1</strain>
    </source>
</reference>
<evidence type="ECO:0000259" key="1">
    <source>
        <dbReference type="Pfam" id="PF17643"/>
    </source>
</evidence>
<dbReference type="EMBL" id="CP001769">
    <property type="protein sequence ID" value="ADB40088.1"/>
    <property type="molecule type" value="Genomic_DNA"/>
</dbReference>
<dbReference type="HOGENOM" id="CLU_341278_0_0_10"/>
<dbReference type="AlphaFoldDB" id="D2QJP2"/>
<dbReference type="eggNOG" id="COG2304">
    <property type="taxonomic scope" value="Bacteria"/>
</dbReference>
<evidence type="ECO:0000259" key="4">
    <source>
        <dbReference type="Pfam" id="PF20782"/>
    </source>
</evidence>
<dbReference type="STRING" id="504472.Slin_4101"/>
<keyword evidence="6" id="KW-1185">Reference proteome</keyword>
<dbReference type="InterPro" id="IPR049359">
    <property type="entry name" value="T6SS_TssR-like_dom_2"/>
</dbReference>
<evidence type="ECO:0000313" key="6">
    <source>
        <dbReference type="Proteomes" id="UP000002028"/>
    </source>
</evidence>
<dbReference type="Proteomes" id="UP000002028">
    <property type="component" value="Chromosome"/>
</dbReference>
<dbReference type="InterPro" id="IPR049358">
    <property type="entry name" value="T6SS_TssR-like_C"/>
</dbReference>
<dbReference type="RefSeq" id="WP_012928598.1">
    <property type="nucleotide sequence ID" value="NC_013730.1"/>
</dbReference>
<dbReference type="Pfam" id="PF17643">
    <property type="entry name" value="TssR"/>
    <property type="match status" value="1"/>
</dbReference>
<evidence type="ECO:0000259" key="3">
    <source>
        <dbReference type="Pfam" id="PF20781"/>
    </source>
</evidence>